<reference evidence="1" key="1">
    <citation type="journal article" date="2015" name="MBio">
        <title>Eco-Evolutionary Dynamics of Episomes among Ecologically Cohesive Bacterial Populations.</title>
        <authorList>
            <person name="Xue H."/>
            <person name="Cordero O.X."/>
            <person name="Camas F.M."/>
            <person name="Trimble W."/>
            <person name="Meyer F."/>
            <person name="Guglielmini J."/>
            <person name="Rocha E.P."/>
            <person name="Polz M.F."/>
        </authorList>
    </citation>
    <scope>NUCLEOTIDE SEQUENCE</scope>
    <source>
        <strain evidence="1">FF_61</strain>
    </source>
</reference>
<accession>A0A0H3ZSZ9</accession>
<organism evidence="1">
    <name type="scientific">Vibrio cyclitrophicus</name>
    <dbReference type="NCBI Taxonomy" id="47951"/>
    <lineage>
        <taxon>Bacteria</taxon>
        <taxon>Pseudomonadati</taxon>
        <taxon>Pseudomonadota</taxon>
        <taxon>Gammaproteobacteria</taxon>
        <taxon>Vibrionales</taxon>
        <taxon>Vibrionaceae</taxon>
        <taxon>Vibrio</taxon>
    </lineage>
</organism>
<dbReference type="Gene3D" id="3.40.50.300">
    <property type="entry name" value="P-loop containing nucleotide triphosphate hydrolases"/>
    <property type="match status" value="1"/>
</dbReference>
<dbReference type="AlphaFoldDB" id="A0A0H3ZSZ9"/>
<dbReference type="InterPro" id="IPR027417">
    <property type="entry name" value="P-loop_NTPase"/>
</dbReference>
<evidence type="ECO:0000313" key="1">
    <source>
        <dbReference type="EMBL" id="AKN37024.1"/>
    </source>
</evidence>
<sequence length="572" mass="63973">MAKVVRSLTTDPRYEDFLREYASDYITCMEYLFGMHPSDQQEDILSIMQQDSVYLSIKSGHGTGKSLIAAALIIIFMILHPNCRVVVIAPKISIVKDAIWVYMDNLMAAMSERVPWIHQYFELTATTYYEKANKLSWNVGVKGYKINNEQSLAGEHRDDMLTIVDEGSIMTRAAYETILGAQTSRNNRVMIMSQPTHSGGFFYDTFHTKSIHHVNVNENGKTGNWHNLTLASDESEWVKEKFILDSLINYGGYDSPEYQVKVLGQFPAKMREFLLGREEAQAAVGVKVDLDDDWGFVATCDVGLSRDSSVINISKVSGAIGATRKVQNLRTLQMPPDVTPLNFARKIVSMCCTGSYPNVTIAIDGDGVGNGTWERTGELLEEEGHDDVTLVRIGWGKPPFSMSQKRNFKNLRAMAYIYAGDAIKSGRMSLDKDPATVEQFSKLPLSLNADGQYVMMPKPLMKTKHQISSPDRADTYAFTQIINYVPASENNEAQMSSFEAEQFDDWLQADLPGLDIDSEQENENWEDHILGRELANSSEEGELEIKELSGLAVSDASQAVDLSDNIDIDFGD</sequence>
<dbReference type="EMBL" id="KP795522">
    <property type="protein sequence ID" value="AKN37024.1"/>
    <property type="molecule type" value="Genomic_DNA"/>
</dbReference>
<proteinExistence type="predicted"/>
<dbReference type="Gene3D" id="3.30.420.240">
    <property type="match status" value="1"/>
</dbReference>
<name>A0A0H3ZSZ9_9VIBR</name>
<protein>
    <submittedName>
        <fullName evidence="1">Terminase B protein, putative</fullName>
    </submittedName>
</protein>
<dbReference type="SUPFAM" id="SSF52540">
    <property type="entry name" value="P-loop containing nucleoside triphosphate hydrolases"/>
    <property type="match status" value="1"/>
</dbReference>